<organism evidence="2 3">
    <name type="scientific">Dawidia soli</name>
    <dbReference type="NCBI Taxonomy" id="2782352"/>
    <lineage>
        <taxon>Bacteria</taxon>
        <taxon>Pseudomonadati</taxon>
        <taxon>Bacteroidota</taxon>
        <taxon>Cytophagia</taxon>
        <taxon>Cytophagales</taxon>
        <taxon>Chryseotaleaceae</taxon>
        <taxon>Dawidia</taxon>
    </lineage>
</organism>
<evidence type="ECO:0008006" key="4">
    <source>
        <dbReference type="Google" id="ProtNLM"/>
    </source>
</evidence>
<accession>A0AAP2GBW9</accession>
<keyword evidence="3" id="KW-1185">Reference proteome</keyword>
<keyword evidence="1" id="KW-0732">Signal</keyword>
<dbReference type="EMBL" id="JAHESC010000004">
    <property type="protein sequence ID" value="MBT1685624.1"/>
    <property type="molecule type" value="Genomic_DNA"/>
</dbReference>
<evidence type="ECO:0000256" key="1">
    <source>
        <dbReference type="SAM" id="SignalP"/>
    </source>
</evidence>
<dbReference type="AlphaFoldDB" id="A0AAP2GBW9"/>
<feature type="signal peptide" evidence="1">
    <location>
        <begin position="1"/>
        <end position="26"/>
    </location>
</feature>
<proteinExistence type="predicted"/>
<reference evidence="2 3" key="1">
    <citation type="submission" date="2021-05" db="EMBL/GenBank/DDBJ databases">
        <title>A Polyphasic approach of four new species of the genus Ohtaekwangia: Ohtaekwangia histidinii sp. nov., Ohtaekwangia cretensis sp. nov., Ohtaekwangia indiensis sp. nov., Ohtaekwangia reichenbachii sp. nov. from diverse environment.</title>
        <authorList>
            <person name="Octaviana S."/>
        </authorList>
    </citation>
    <scope>NUCLEOTIDE SEQUENCE [LARGE SCALE GENOMIC DNA]</scope>
    <source>
        <strain evidence="2 3">PWU37</strain>
    </source>
</reference>
<dbReference type="RefSeq" id="WP_254088876.1">
    <property type="nucleotide sequence ID" value="NZ_JAHESC010000004.1"/>
</dbReference>
<evidence type="ECO:0000313" key="3">
    <source>
        <dbReference type="Proteomes" id="UP001319180"/>
    </source>
</evidence>
<evidence type="ECO:0000313" key="2">
    <source>
        <dbReference type="EMBL" id="MBT1685624.1"/>
    </source>
</evidence>
<comment type="caution">
    <text evidence="2">The sequence shown here is derived from an EMBL/GenBank/DDBJ whole genome shotgun (WGS) entry which is preliminary data.</text>
</comment>
<feature type="chain" id="PRO_5043013593" description="DUF4968 domain-containing protein" evidence="1">
    <location>
        <begin position="27"/>
        <end position="218"/>
    </location>
</feature>
<protein>
    <recommendedName>
        <fullName evidence="4">DUF4968 domain-containing protein</fullName>
    </recommendedName>
</protein>
<name>A0AAP2GBW9_9BACT</name>
<sequence>MKKWNLMMRCFILLMFCIGVCGTVLAQPTIKNDAAAKKVTFGNGRLSLTLDYDKKATVTQLTVNGQHVIQHNAGVYSMLRTRNAQYTTLSLSSEPSVATTGNTVTVNGIAYGDKDLSIQETWKFTVTHDNIRFDIDRTTSKPVTAEDIGSPVFTFDRINTWEGAYQDYGGLAWFYLFNKKRDTYGVRSSTSEFWNSKTNNGLTISVSAPGKQIAMDYS</sequence>
<gene>
    <name evidence="2" type="ORF">KK078_03605</name>
</gene>
<dbReference type="Proteomes" id="UP001319180">
    <property type="component" value="Unassembled WGS sequence"/>
</dbReference>
<feature type="non-terminal residue" evidence="2">
    <location>
        <position position="218"/>
    </location>
</feature>